<dbReference type="Pfam" id="PF13649">
    <property type="entry name" value="Methyltransf_25"/>
    <property type="match status" value="1"/>
</dbReference>
<proteinExistence type="predicted"/>
<dbReference type="CDD" id="cd02440">
    <property type="entry name" value="AdoMet_MTases"/>
    <property type="match status" value="1"/>
</dbReference>
<accession>K2QCG5</accession>
<reference evidence="2 3" key="1">
    <citation type="journal article" date="2012" name="J. Bacteriol.">
        <title>Genome Sequence of the Bacteriocin-Producing Strain Lactococcus garvieae DCC43.</title>
        <authorList>
            <person name="Gabrielsen C."/>
            <person name="Brede D.A."/>
            <person name="Hernandez P.E."/>
            <person name="Nes I.F."/>
            <person name="Diep D.B."/>
        </authorList>
    </citation>
    <scope>NUCLEOTIDE SEQUENCE [LARGE SCALE GENOMIC DNA]</scope>
    <source>
        <strain evidence="2 3">DCC43</strain>
    </source>
</reference>
<comment type="caution">
    <text evidence="2">The sequence shown here is derived from an EMBL/GenBank/DDBJ whole genome shotgun (WGS) entry which is preliminary data.</text>
</comment>
<dbReference type="AlphaFoldDB" id="K2QCG5"/>
<dbReference type="EMBL" id="AMQS01000023">
    <property type="protein sequence ID" value="EKF51122.1"/>
    <property type="molecule type" value="Genomic_DNA"/>
</dbReference>
<dbReference type="Proteomes" id="UP000006787">
    <property type="component" value="Unassembled WGS sequence"/>
</dbReference>
<protein>
    <recommendedName>
        <fullName evidence="1">Methyltransferase domain-containing protein</fullName>
    </recommendedName>
</protein>
<name>K2QCG5_9LACT</name>
<dbReference type="InterPro" id="IPR041698">
    <property type="entry name" value="Methyltransf_25"/>
</dbReference>
<evidence type="ECO:0000259" key="1">
    <source>
        <dbReference type="Pfam" id="PF13649"/>
    </source>
</evidence>
<dbReference type="SUPFAM" id="SSF53335">
    <property type="entry name" value="S-adenosyl-L-methionine-dependent methyltransferases"/>
    <property type="match status" value="1"/>
</dbReference>
<dbReference type="eggNOG" id="COG2226">
    <property type="taxonomic scope" value="Bacteria"/>
</dbReference>
<dbReference type="Gene3D" id="3.40.50.150">
    <property type="entry name" value="Vaccinia Virus protein VP39"/>
    <property type="match status" value="1"/>
</dbReference>
<organism evidence="2 3">
    <name type="scientific">Lactococcus garvieae DCC43</name>
    <dbReference type="NCBI Taxonomy" id="1231377"/>
    <lineage>
        <taxon>Bacteria</taxon>
        <taxon>Bacillati</taxon>
        <taxon>Bacillota</taxon>
        <taxon>Bacilli</taxon>
        <taxon>Lactobacillales</taxon>
        <taxon>Streptococcaceae</taxon>
        <taxon>Lactococcus</taxon>
    </lineage>
</organism>
<dbReference type="PATRIC" id="fig|1231377.3.peg.1557"/>
<evidence type="ECO:0000313" key="3">
    <source>
        <dbReference type="Proteomes" id="UP000006787"/>
    </source>
</evidence>
<sequence length="249" mass="29467">MTEGNSMTATEQELAEFWDDFAEEYEEIQQESPFPIAQELSDFLFQEKIFPCQTLLDVAGGSGRYLSSFQEYVSEYTLADISPRMLEIAKTKQTQENVCFLQQSQEALMTSEKKFQVVFSAMNPALDSPEKIRDLCQLSQEWCLIFRLIEDQDSLFSPYEQETNPQLNWMEDYKNFLKKEKQSFFSKQFSYEKTEEVSKSFFHDYFEDQFTEQMLNEYIHNIFGSQETKENQHKVVYELIYIPCGDKQL</sequence>
<evidence type="ECO:0000313" key="2">
    <source>
        <dbReference type="EMBL" id="EKF51122.1"/>
    </source>
</evidence>
<gene>
    <name evidence="2" type="ORF">C426_1566</name>
</gene>
<feature type="domain" description="Methyltransferase" evidence="1">
    <location>
        <begin position="56"/>
        <end position="123"/>
    </location>
</feature>
<dbReference type="InterPro" id="IPR029063">
    <property type="entry name" value="SAM-dependent_MTases_sf"/>
</dbReference>